<dbReference type="GO" id="GO:0016787">
    <property type="term" value="F:hydrolase activity"/>
    <property type="evidence" value="ECO:0007669"/>
    <property type="project" value="UniProtKB-KW"/>
</dbReference>
<accession>A0A512PQ20</accession>
<gene>
    <name evidence="4" type="ORF">LRA02_21590</name>
</gene>
<protein>
    <submittedName>
        <fullName evidence="4">ADP-ribosylglycohydrolase</fullName>
    </submittedName>
</protein>
<name>A0A512PQ20_9LACO</name>
<dbReference type="AlphaFoldDB" id="A0A512PQ20"/>
<feature type="binding site" evidence="3">
    <location>
        <position position="55"/>
    </location>
    <ligand>
        <name>Mg(2+)</name>
        <dbReference type="ChEBI" id="CHEBI:18420"/>
        <label>1</label>
    </ligand>
</feature>
<evidence type="ECO:0000256" key="3">
    <source>
        <dbReference type="PIRSR" id="PIRSR605502-1"/>
    </source>
</evidence>
<dbReference type="Pfam" id="PF03747">
    <property type="entry name" value="ADP_ribosyl_GH"/>
    <property type="match status" value="1"/>
</dbReference>
<proteinExistence type="inferred from homology"/>
<feature type="binding site" evidence="3">
    <location>
        <position position="271"/>
    </location>
    <ligand>
        <name>Mg(2+)</name>
        <dbReference type="ChEBI" id="CHEBI:18420"/>
        <label>1</label>
    </ligand>
</feature>
<feature type="binding site" evidence="3">
    <location>
        <position position="57"/>
    </location>
    <ligand>
        <name>Mg(2+)</name>
        <dbReference type="ChEBI" id="CHEBI:18420"/>
        <label>1</label>
    </ligand>
</feature>
<dbReference type="PANTHER" id="PTHR16222:SF24">
    <property type="entry name" value="ADP-RIBOSYLHYDROLASE ARH3"/>
    <property type="match status" value="1"/>
</dbReference>
<dbReference type="GO" id="GO:0046872">
    <property type="term" value="F:metal ion binding"/>
    <property type="evidence" value="ECO:0007669"/>
    <property type="project" value="UniProtKB-KW"/>
</dbReference>
<dbReference type="SUPFAM" id="SSF101478">
    <property type="entry name" value="ADP-ribosylglycohydrolase"/>
    <property type="match status" value="1"/>
</dbReference>
<dbReference type="OrthoDB" id="9798107at2"/>
<reference evidence="4 5" key="1">
    <citation type="submission" date="2019-07" db="EMBL/GenBank/DDBJ databases">
        <title>Whole genome shotgun sequence of Lactobacillus rapi NBRC 109618.</title>
        <authorList>
            <person name="Hosoyama A."/>
            <person name="Uohara A."/>
            <person name="Ohji S."/>
            <person name="Ichikawa N."/>
        </authorList>
    </citation>
    <scope>NUCLEOTIDE SEQUENCE [LARGE SCALE GENOMIC DNA]</scope>
    <source>
        <strain evidence="4 5">NBRC 109618</strain>
    </source>
</reference>
<dbReference type="RefSeq" id="WP_056981547.1">
    <property type="nucleotide sequence ID" value="NZ_BKAM01000062.1"/>
</dbReference>
<evidence type="ECO:0000256" key="1">
    <source>
        <dbReference type="ARBA" id="ARBA00010702"/>
    </source>
</evidence>
<keyword evidence="3" id="KW-0460">Magnesium</keyword>
<dbReference type="Gene3D" id="1.10.4080.10">
    <property type="entry name" value="ADP-ribosylation/Crystallin J1"/>
    <property type="match status" value="1"/>
</dbReference>
<evidence type="ECO:0000256" key="2">
    <source>
        <dbReference type="ARBA" id="ARBA00022801"/>
    </source>
</evidence>
<dbReference type="PANTHER" id="PTHR16222">
    <property type="entry name" value="ADP-RIBOSYLGLYCOHYDROLASE"/>
    <property type="match status" value="1"/>
</dbReference>
<comment type="cofactor">
    <cofactor evidence="3">
        <name>Mg(2+)</name>
        <dbReference type="ChEBI" id="CHEBI:18420"/>
    </cofactor>
    <text evidence="3">Binds 2 magnesium ions per subunit.</text>
</comment>
<feature type="binding site" evidence="3">
    <location>
        <position position="273"/>
    </location>
    <ligand>
        <name>Mg(2+)</name>
        <dbReference type="ChEBI" id="CHEBI:18420"/>
        <label>1</label>
    </ligand>
</feature>
<feature type="binding site" evidence="3">
    <location>
        <position position="274"/>
    </location>
    <ligand>
        <name>Mg(2+)</name>
        <dbReference type="ChEBI" id="CHEBI:18420"/>
        <label>1</label>
    </ligand>
</feature>
<evidence type="ECO:0000313" key="4">
    <source>
        <dbReference type="EMBL" id="GEP73291.1"/>
    </source>
</evidence>
<keyword evidence="2 4" id="KW-0378">Hydrolase</keyword>
<dbReference type="EMBL" id="BKAM01000062">
    <property type="protein sequence ID" value="GEP73291.1"/>
    <property type="molecule type" value="Genomic_DNA"/>
</dbReference>
<dbReference type="InterPro" id="IPR036705">
    <property type="entry name" value="Ribosyl_crysJ1_sf"/>
</dbReference>
<evidence type="ECO:0000313" key="5">
    <source>
        <dbReference type="Proteomes" id="UP000321569"/>
    </source>
</evidence>
<keyword evidence="3" id="KW-0479">Metal-binding</keyword>
<dbReference type="InterPro" id="IPR050792">
    <property type="entry name" value="ADP-ribosylglycohydrolase"/>
</dbReference>
<dbReference type="STRING" id="1423795.FD12_GL001439"/>
<comment type="caution">
    <text evidence="4">The sequence shown here is derived from an EMBL/GenBank/DDBJ whole genome shotgun (WGS) entry which is preliminary data.</text>
</comment>
<feature type="binding site" evidence="3">
    <location>
        <position position="56"/>
    </location>
    <ligand>
        <name>Mg(2+)</name>
        <dbReference type="ChEBI" id="CHEBI:18420"/>
        <label>1</label>
    </ligand>
</feature>
<dbReference type="Proteomes" id="UP000321569">
    <property type="component" value="Unassembled WGS sequence"/>
</dbReference>
<dbReference type="InterPro" id="IPR005502">
    <property type="entry name" value="Ribosyl_crysJ1"/>
</dbReference>
<comment type="similarity">
    <text evidence="1">Belongs to the ADP-ribosylglycohydrolase family.</text>
</comment>
<sequence length="319" mass="35836">MYSTSYLLFQSITAVALGDALGVPFQCEKRQDLLENPIHAMIGHKENDVPAGTWSDDTSLTLASLVSLTQGYNLYDLMMRYSQWYHFGDYTPFGMTFGVGKTTGDAIRRFDSGIKPELCGGDSEMDNGNGALMRMMPLAFYILTSTNGYKYNDDVANLVHEYTSTTHRHPRSLIASGILTNVTIRLVYNPNKYAMLRAVKECLDYYRTKEEFAEDADLFSQLEDPHFLRQPSNLIESSPYVIDTLNSVFWCLMNSEQYSVAVTRAVNLGNDADTIGSITSMLASLLFAPVTFPREWLNELKGRNQIKVAVSSALLSKYF</sequence>
<organism evidence="4 5">
    <name type="scientific">Lentilactobacillus rapi</name>
    <dbReference type="NCBI Taxonomy" id="481723"/>
    <lineage>
        <taxon>Bacteria</taxon>
        <taxon>Bacillati</taxon>
        <taxon>Bacillota</taxon>
        <taxon>Bacilli</taxon>
        <taxon>Lactobacillales</taxon>
        <taxon>Lactobacillaceae</taxon>
        <taxon>Lentilactobacillus</taxon>
    </lineage>
</organism>